<dbReference type="PANTHER" id="PTHR21071">
    <property type="entry name" value="UDP-N-ACETYLENOLPYRUVOYLGLUCOSAMINE REDUCTASE"/>
    <property type="match status" value="1"/>
</dbReference>
<evidence type="ECO:0000256" key="8">
    <source>
        <dbReference type="ARBA" id="ARBA00022490"/>
    </source>
</evidence>
<evidence type="ECO:0000256" key="13">
    <source>
        <dbReference type="ARBA" id="ARBA00022960"/>
    </source>
</evidence>
<evidence type="ECO:0000256" key="11">
    <source>
        <dbReference type="ARBA" id="ARBA00022827"/>
    </source>
</evidence>
<dbReference type="InterPro" id="IPR016167">
    <property type="entry name" value="FAD-bd_PCMH_sub1"/>
</dbReference>
<dbReference type="PANTHER" id="PTHR21071:SF4">
    <property type="entry name" value="UDP-N-ACETYLENOLPYRUVOYLGLUCOSAMINE REDUCTASE"/>
    <property type="match status" value="1"/>
</dbReference>
<feature type="active site" description="Proton donor" evidence="20">
    <location>
        <position position="229"/>
    </location>
</feature>
<feature type="domain" description="FAD-binding PCMH-type" evidence="21">
    <location>
        <begin position="13"/>
        <end position="183"/>
    </location>
</feature>
<comment type="caution">
    <text evidence="22">The sequence shown here is derived from an EMBL/GenBank/DDBJ whole genome shotgun (WGS) entry which is preliminary data.</text>
</comment>
<evidence type="ECO:0000256" key="6">
    <source>
        <dbReference type="ARBA" id="ARBA00012518"/>
    </source>
</evidence>
<evidence type="ECO:0000256" key="12">
    <source>
        <dbReference type="ARBA" id="ARBA00022857"/>
    </source>
</evidence>
<feature type="active site" evidence="20">
    <location>
        <position position="159"/>
    </location>
</feature>
<feature type="active site" evidence="20">
    <location>
        <position position="325"/>
    </location>
</feature>
<keyword evidence="11 20" id="KW-0274">FAD</keyword>
<accession>A0ABV0FWW5</accession>
<keyword evidence="13 20" id="KW-0133">Cell shape</keyword>
<organism evidence="22 23">
    <name type="scientific">Shewanella vesiculosa</name>
    <dbReference type="NCBI Taxonomy" id="518738"/>
    <lineage>
        <taxon>Bacteria</taxon>
        <taxon>Pseudomonadati</taxon>
        <taxon>Pseudomonadota</taxon>
        <taxon>Gammaproteobacteria</taxon>
        <taxon>Alteromonadales</taxon>
        <taxon>Shewanellaceae</taxon>
        <taxon>Shewanella</taxon>
    </lineage>
</organism>
<dbReference type="Pfam" id="PF02873">
    <property type="entry name" value="MurB_C"/>
    <property type="match status" value="1"/>
</dbReference>
<comment type="pathway">
    <text evidence="4 20">Cell wall biogenesis; peptidoglycan biosynthesis.</text>
</comment>
<keyword evidence="23" id="KW-1185">Reference proteome</keyword>
<dbReference type="EMBL" id="JBDPZN010000014">
    <property type="protein sequence ID" value="MEO3684436.1"/>
    <property type="molecule type" value="Genomic_DNA"/>
</dbReference>
<dbReference type="InterPro" id="IPR006094">
    <property type="entry name" value="Oxid_FAD_bind_N"/>
</dbReference>
<dbReference type="InterPro" id="IPR016166">
    <property type="entry name" value="FAD-bd_PCMH"/>
</dbReference>
<protein>
    <recommendedName>
        <fullName evidence="7 20">UDP-N-acetylenolpyruvoylglucosamine reductase</fullName>
        <ecNumber evidence="6 20">1.3.1.98</ecNumber>
    </recommendedName>
    <alternativeName>
        <fullName evidence="18 20">UDP-N-acetylmuramate dehydrogenase</fullName>
    </alternativeName>
</protein>
<dbReference type="Gene3D" id="3.30.43.10">
    <property type="entry name" value="Uridine Diphospho-n-acetylenolpyruvylglucosamine Reductase, domain 2"/>
    <property type="match status" value="1"/>
</dbReference>
<evidence type="ECO:0000256" key="5">
    <source>
        <dbReference type="ARBA" id="ARBA00010485"/>
    </source>
</evidence>
<comment type="similarity">
    <text evidence="5 20">Belongs to the MurB family.</text>
</comment>
<dbReference type="NCBIfam" id="TIGR00179">
    <property type="entry name" value="murB"/>
    <property type="match status" value="1"/>
</dbReference>
<proteinExistence type="inferred from homology"/>
<evidence type="ECO:0000313" key="22">
    <source>
        <dbReference type="EMBL" id="MEO3684436.1"/>
    </source>
</evidence>
<dbReference type="NCBIfam" id="NF000755">
    <property type="entry name" value="PRK00046.1"/>
    <property type="match status" value="1"/>
</dbReference>
<dbReference type="InterPro" id="IPR036635">
    <property type="entry name" value="MurB_C_sf"/>
</dbReference>
<keyword evidence="9 20" id="KW-0132">Cell division</keyword>
<evidence type="ECO:0000256" key="2">
    <source>
        <dbReference type="ARBA" id="ARBA00003921"/>
    </source>
</evidence>
<dbReference type="Pfam" id="PF01565">
    <property type="entry name" value="FAD_binding_4"/>
    <property type="match status" value="1"/>
</dbReference>
<dbReference type="InterPro" id="IPR003170">
    <property type="entry name" value="MurB"/>
</dbReference>
<name>A0ABV0FWW5_9GAMM</name>
<evidence type="ECO:0000256" key="3">
    <source>
        <dbReference type="ARBA" id="ARBA00004496"/>
    </source>
</evidence>
<dbReference type="SUPFAM" id="SSF56176">
    <property type="entry name" value="FAD-binding/transporter-associated domain-like"/>
    <property type="match status" value="1"/>
</dbReference>
<dbReference type="InterPro" id="IPR016169">
    <property type="entry name" value="FAD-bd_PCMH_sub2"/>
</dbReference>
<comment type="function">
    <text evidence="2 20">Cell wall formation.</text>
</comment>
<evidence type="ECO:0000259" key="21">
    <source>
        <dbReference type="PROSITE" id="PS51387"/>
    </source>
</evidence>
<evidence type="ECO:0000256" key="18">
    <source>
        <dbReference type="ARBA" id="ARBA00031026"/>
    </source>
</evidence>
<keyword evidence="16 20" id="KW-0131">Cell cycle</keyword>
<evidence type="ECO:0000256" key="19">
    <source>
        <dbReference type="ARBA" id="ARBA00048914"/>
    </source>
</evidence>
<sequence>MSISLTALNTLGLNQHCASLVEVTSKNELITRCIELYQQQNPMLILGGGSNLVFTDDFQGTVVKVSTTGIVIDQDDDFYYLTVQAGENWHHLVEYCLSREIYGLENMALIPGTVGAAPIQNIGAYGVEFNRFCHQIQFLQLDTGKLVYFDNDQCHFDYRESIFKQQLKNLAVITEVTLKLAKQWQAVTNYGPLQHLDPATVTARQIFDCVCHVRQSKLPDPKKLGNVGSFFKNPVVSIDVYNTLKTRYAALVGYPQGDDHYKLAAGWLIEQAGLKGFNIGDAAVHQEQALVLVNLGNASGKEVCQLALYVIQTVFNKFGVRLQPEPRILGSAGEIDINE</sequence>
<gene>
    <name evidence="20 22" type="primary">murB</name>
    <name evidence="22" type="ORF">ABHN84_19415</name>
</gene>
<dbReference type="HAMAP" id="MF_00037">
    <property type="entry name" value="MurB"/>
    <property type="match status" value="1"/>
</dbReference>
<dbReference type="PROSITE" id="PS51387">
    <property type="entry name" value="FAD_PCMH"/>
    <property type="match status" value="1"/>
</dbReference>
<evidence type="ECO:0000256" key="10">
    <source>
        <dbReference type="ARBA" id="ARBA00022630"/>
    </source>
</evidence>
<evidence type="ECO:0000256" key="9">
    <source>
        <dbReference type="ARBA" id="ARBA00022618"/>
    </source>
</evidence>
<evidence type="ECO:0000256" key="7">
    <source>
        <dbReference type="ARBA" id="ARBA00015188"/>
    </source>
</evidence>
<dbReference type="EC" id="1.3.1.98" evidence="6 20"/>
<reference evidence="22 23" key="1">
    <citation type="submission" date="2024-05" db="EMBL/GenBank/DDBJ databases">
        <title>Genome sequencing of Marine Estuary Bacteria, Shewanella vesiculosa and S. baltica, and Pseudomonas syringae.</title>
        <authorList>
            <person name="Gurung A."/>
            <person name="Maclea K.S."/>
        </authorList>
    </citation>
    <scope>NUCLEOTIDE SEQUENCE [LARGE SCALE GENOMIC DNA]</scope>
    <source>
        <strain evidence="22 23">1A</strain>
    </source>
</reference>
<evidence type="ECO:0000256" key="14">
    <source>
        <dbReference type="ARBA" id="ARBA00022984"/>
    </source>
</evidence>
<keyword evidence="14 20" id="KW-0573">Peptidoglycan synthesis</keyword>
<keyword evidence="10 20" id="KW-0285">Flavoprotein</keyword>
<dbReference type="GO" id="GO:0008762">
    <property type="term" value="F:UDP-N-acetylmuramate dehydrogenase activity"/>
    <property type="evidence" value="ECO:0007669"/>
    <property type="project" value="UniProtKB-EC"/>
</dbReference>
<dbReference type="Gene3D" id="3.30.465.10">
    <property type="match status" value="1"/>
</dbReference>
<dbReference type="SUPFAM" id="SSF56194">
    <property type="entry name" value="Uridine diphospho-N-Acetylenolpyruvylglucosamine reductase, MurB, C-terminal domain"/>
    <property type="match status" value="1"/>
</dbReference>
<comment type="subcellular location">
    <subcellularLocation>
        <location evidence="3 20">Cytoplasm</location>
    </subcellularLocation>
</comment>
<dbReference type="Proteomes" id="UP001477278">
    <property type="component" value="Unassembled WGS sequence"/>
</dbReference>
<dbReference type="InterPro" id="IPR011601">
    <property type="entry name" value="MurB_C"/>
</dbReference>
<keyword evidence="15 20" id="KW-0560">Oxidoreductase</keyword>
<evidence type="ECO:0000256" key="20">
    <source>
        <dbReference type="HAMAP-Rule" id="MF_00037"/>
    </source>
</evidence>
<evidence type="ECO:0000256" key="17">
    <source>
        <dbReference type="ARBA" id="ARBA00023316"/>
    </source>
</evidence>
<keyword evidence="8 20" id="KW-0963">Cytoplasm</keyword>
<evidence type="ECO:0000256" key="1">
    <source>
        <dbReference type="ARBA" id="ARBA00001974"/>
    </source>
</evidence>
<evidence type="ECO:0000256" key="16">
    <source>
        <dbReference type="ARBA" id="ARBA00023306"/>
    </source>
</evidence>
<comment type="cofactor">
    <cofactor evidence="1 20">
        <name>FAD</name>
        <dbReference type="ChEBI" id="CHEBI:57692"/>
    </cofactor>
</comment>
<dbReference type="Gene3D" id="3.90.78.10">
    <property type="entry name" value="UDP-N-acetylenolpyruvoylglucosamine reductase, C-terminal domain"/>
    <property type="match status" value="1"/>
</dbReference>
<evidence type="ECO:0000313" key="23">
    <source>
        <dbReference type="Proteomes" id="UP001477278"/>
    </source>
</evidence>
<dbReference type="InterPro" id="IPR036318">
    <property type="entry name" value="FAD-bd_PCMH-like_sf"/>
</dbReference>
<dbReference type="NCBIfam" id="NF010478">
    <property type="entry name" value="PRK13903.1"/>
    <property type="match status" value="1"/>
</dbReference>
<keyword evidence="17 20" id="KW-0961">Cell wall biogenesis/degradation</keyword>
<keyword evidence="12 20" id="KW-0521">NADP</keyword>
<evidence type="ECO:0000256" key="15">
    <source>
        <dbReference type="ARBA" id="ARBA00023002"/>
    </source>
</evidence>
<comment type="catalytic activity">
    <reaction evidence="19 20">
        <text>UDP-N-acetyl-alpha-D-muramate + NADP(+) = UDP-N-acetyl-3-O-(1-carboxyvinyl)-alpha-D-glucosamine + NADPH + H(+)</text>
        <dbReference type="Rhea" id="RHEA:12248"/>
        <dbReference type="ChEBI" id="CHEBI:15378"/>
        <dbReference type="ChEBI" id="CHEBI:57783"/>
        <dbReference type="ChEBI" id="CHEBI:58349"/>
        <dbReference type="ChEBI" id="CHEBI:68483"/>
        <dbReference type="ChEBI" id="CHEBI:70757"/>
        <dbReference type="EC" id="1.3.1.98"/>
    </reaction>
</comment>
<evidence type="ECO:0000256" key="4">
    <source>
        <dbReference type="ARBA" id="ARBA00004752"/>
    </source>
</evidence>